<evidence type="ECO:0000256" key="2">
    <source>
        <dbReference type="SAM" id="SignalP"/>
    </source>
</evidence>
<feature type="non-terminal residue" evidence="4">
    <location>
        <position position="706"/>
    </location>
</feature>
<keyword evidence="2" id="KW-0732">Signal</keyword>
<dbReference type="EMBL" id="JBHTHM010000320">
    <property type="protein sequence ID" value="MFD0784127.1"/>
    <property type="molecule type" value="Genomic_DNA"/>
</dbReference>
<evidence type="ECO:0000313" key="4">
    <source>
        <dbReference type="EMBL" id="MFD0784127.1"/>
    </source>
</evidence>
<dbReference type="InterPro" id="IPR005181">
    <property type="entry name" value="SASA"/>
</dbReference>
<evidence type="ECO:0000313" key="5">
    <source>
        <dbReference type="Proteomes" id="UP001597053"/>
    </source>
</evidence>
<keyword evidence="1" id="KW-0378">Hydrolase</keyword>
<dbReference type="SUPFAM" id="SSF52266">
    <property type="entry name" value="SGNH hydrolase"/>
    <property type="match status" value="1"/>
</dbReference>
<keyword evidence="5" id="KW-1185">Reference proteome</keyword>
<dbReference type="Proteomes" id="UP001597053">
    <property type="component" value="Unassembled WGS sequence"/>
</dbReference>
<accession>A0ABW2ZZU9</accession>
<evidence type="ECO:0000256" key="1">
    <source>
        <dbReference type="ARBA" id="ARBA00022801"/>
    </source>
</evidence>
<sequence length="706" mass="75729">MSDPISTVMRRRRTARLVWVALSALGVLVACIAAAAWAADDAASPRATATAPKQRPLPVDDTSCAANVGSMSEFTPLAELNLPERANWLGRTPPYTFDRSRIAAAGAFDRIGYCLELGGPGGSQWVWSSMEPFTEDAGRLGLPTREGQIVRQRVDDLEVASNVAGLRTGTGLSGYLEMWPNSYGPDSSGQISGSAGTFDADDDVLPALRYGSFQVHLVGSDRPSTDVPQTVFAINGFTSTGGPLSVGIGPAPGGNTDWTFAGNAGSWTQRRLTVYARSALADVDRHPEDRQLYPRDAANGATVTVAGKVRDSRVTEMRLQVTSGQDRWEDRAQVTNGGKFSFDRRITAALREYRFELRAVGEGLDRRVGLWEGVVAGDVYVIQGQSNAVSAPHQGSSVGEESPFIRSYGSSTPDPGISAADRSWHYGVSEAIRQPGSVGQWGIRMAHRIVDTYHVPVAVFNGADNGRSIWFFQRNDADPGDLETNYGRLRQRLIGADVIGQVRGVFWYQGESDDNKVSAHLTGFGALLADWRREIGREVAGGSRYYVFQVRTSPCGDSSKIELRDAQRRLGDTSGVTVLSTTGLSGHQGCHFAWEQGYRELGDHTFAVVARDLYAGPSDGVLPPNPRSAAFADTARTELVIQLRAGDPLTVDPGVGADFRIDGSTVTVTDVRYRDGGQLVLHLSGSAAGASGVSYRGHSGAGPWIA</sequence>
<dbReference type="Pfam" id="PF03629">
    <property type="entry name" value="SASA"/>
    <property type="match status" value="1"/>
</dbReference>
<dbReference type="InterPro" id="IPR036514">
    <property type="entry name" value="SGNH_hydro_sf"/>
</dbReference>
<comment type="caution">
    <text evidence="4">The sequence shown here is derived from an EMBL/GenBank/DDBJ whole genome shotgun (WGS) entry which is preliminary data.</text>
</comment>
<feature type="chain" id="PRO_5046400488" evidence="2">
    <location>
        <begin position="39"/>
        <end position="706"/>
    </location>
</feature>
<reference evidence="5" key="1">
    <citation type="journal article" date="2019" name="Int. J. Syst. Evol. Microbiol.">
        <title>The Global Catalogue of Microorganisms (GCM) 10K type strain sequencing project: providing services to taxonomists for standard genome sequencing and annotation.</title>
        <authorList>
            <consortium name="The Broad Institute Genomics Platform"/>
            <consortium name="The Broad Institute Genome Sequencing Center for Infectious Disease"/>
            <person name="Wu L."/>
            <person name="Ma J."/>
        </authorList>
    </citation>
    <scope>NUCLEOTIDE SEQUENCE [LARGE SCALE GENOMIC DNA]</scope>
    <source>
        <strain evidence="5">JCM 32148</strain>
    </source>
</reference>
<name>A0ABW2ZZU9_9ACTN</name>
<feature type="signal peptide" evidence="2">
    <location>
        <begin position="1"/>
        <end position="38"/>
    </location>
</feature>
<feature type="domain" description="Sialate O-acetylesterase" evidence="3">
    <location>
        <begin position="378"/>
        <end position="603"/>
    </location>
</feature>
<organism evidence="4 5">
    <name type="scientific">Micromonospora azadirachtae</name>
    <dbReference type="NCBI Taxonomy" id="1970735"/>
    <lineage>
        <taxon>Bacteria</taxon>
        <taxon>Bacillati</taxon>
        <taxon>Actinomycetota</taxon>
        <taxon>Actinomycetes</taxon>
        <taxon>Micromonosporales</taxon>
        <taxon>Micromonosporaceae</taxon>
        <taxon>Micromonospora</taxon>
    </lineage>
</organism>
<gene>
    <name evidence="4" type="ORF">ACFQZ8_09385</name>
</gene>
<proteinExistence type="predicted"/>
<protein>
    <submittedName>
        <fullName evidence="4">Sialate O-acetylesterase</fullName>
    </submittedName>
</protein>
<dbReference type="Gene3D" id="3.40.50.1110">
    <property type="entry name" value="SGNH hydrolase"/>
    <property type="match status" value="1"/>
</dbReference>
<evidence type="ECO:0000259" key="3">
    <source>
        <dbReference type="Pfam" id="PF03629"/>
    </source>
</evidence>